<dbReference type="VEuPathDB" id="TrichDB:TVAG_030410"/>
<dbReference type="KEGG" id="tva:4760203"/>
<dbReference type="EMBL" id="DS113538">
    <property type="protein sequence ID" value="EAY02368.1"/>
    <property type="molecule type" value="Genomic_DNA"/>
</dbReference>
<organism evidence="2 3">
    <name type="scientific">Trichomonas vaginalis (strain ATCC PRA-98 / G3)</name>
    <dbReference type="NCBI Taxonomy" id="412133"/>
    <lineage>
        <taxon>Eukaryota</taxon>
        <taxon>Metamonada</taxon>
        <taxon>Parabasalia</taxon>
        <taxon>Trichomonadida</taxon>
        <taxon>Trichomonadidae</taxon>
        <taxon>Trichomonas</taxon>
    </lineage>
</organism>
<dbReference type="FunCoup" id="A2EY80">
    <property type="interactions" value="521"/>
</dbReference>
<dbReference type="GO" id="GO:0005685">
    <property type="term" value="C:U1 snRNP"/>
    <property type="evidence" value="ECO:0000318"/>
    <property type="project" value="GO_Central"/>
</dbReference>
<name>A2EY80_TRIV3</name>
<reference evidence="2" key="2">
    <citation type="journal article" date="2007" name="Science">
        <title>Draft genome sequence of the sexually transmitted pathogen Trichomonas vaginalis.</title>
        <authorList>
            <person name="Carlton J.M."/>
            <person name="Hirt R.P."/>
            <person name="Silva J.C."/>
            <person name="Delcher A.L."/>
            <person name="Schatz M."/>
            <person name="Zhao Q."/>
            <person name="Wortman J.R."/>
            <person name="Bidwell S.L."/>
            <person name="Alsmark U.C.M."/>
            <person name="Besteiro S."/>
            <person name="Sicheritz-Ponten T."/>
            <person name="Noel C.J."/>
            <person name="Dacks J.B."/>
            <person name="Foster P.G."/>
            <person name="Simillion C."/>
            <person name="Van de Peer Y."/>
            <person name="Miranda-Saavedra D."/>
            <person name="Barton G.J."/>
            <person name="Westrop G.D."/>
            <person name="Mueller S."/>
            <person name="Dessi D."/>
            <person name="Fiori P.L."/>
            <person name="Ren Q."/>
            <person name="Paulsen I."/>
            <person name="Zhang H."/>
            <person name="Bastida-Corcuera F.D."/>
            <person name="Simoes-Barbosa A."/>
            <person name="Brown M.T."/>
            <person name="Hayes R.D."/>
            <person name="Mukherjee M."/>
            <person name="Okumura C.Y."/>
            <person name="Schneider R."/>
            <person name="Smith A.J."/>
            <person name="Vanacova S."/>
            <person name="Villalvazo M."/>
            <person name="Haas B.J."/>
            <person name="Pertea M."/>
            <person name="Feldblyum T.V."/>
            <person name="Utterback T.R."/>
            <person name="Shu C.L."/>
            <person name="Osoegawa K."/>
            <person name="de Jong P.J."/>
            <person name="Hrdy I."/>
            <person name="Horvathova L."/>
            <person name="Zubacova Z."/>
            <person name="Dolezal P."/>
            <person name="Malik S.B."/>
            <person name="Logsdon J.M. Jr."/>
            <person name="Henze K."/>
            <person name="Gupta A."/>
            <person name="Wang C.C."/>
            <person name="Dunne R.L."/>
            <person name="Upcroft J.A."/>
            <person name="Upcroft P."/>
            <person name="White O."/>
            <person name="Salzberg S.L."/>
            <person name="Tang P."/>
            <person name="Chiu C.-H."/>
            <person name="Lee Y.-S."/>
            <person name="Embley T.M."/>
            <person name="Coombs G.H."/>
            <person name="Mottram J.C."/>
            <person name="Tachezy J."/>
            <person name="Fraser-Liggett C.M."/>
            <person name="Johnson P.J."/>
        </authorList>
    </citation>
    <scope>NUCLEOTIDE SEQUENCE [LARGE SCALE GENOMIC DNA]</scope>
    <source>
        <strain evidence="2">G3</strain>
    </source>
</reference>
<dbReference type="Proteomes" id="UP000001542">
    <property type="component" value="Unassembled WGS sequence"/>
</dbReference>
<dbReference type="GO" id="GO:0003729">
    <property type="term" value="F:mRNA binding"/>
    <property type="evidence" value="ECO:0000318"/>
    <property type="project" value="GO_Central"/>
</dbReference>
<evidence type="ECO:0000313" key="2">
    <source>
        <dbReference type="EMBL" id="EAY02368.1"/>
    </source>
</evidence>
<protein>
    <submittedName>
        <fullName evidence="2">Uncharacterized protein</fullName>
    </submittedName>
</protein>
<reference evidence="2" key="1">
    <citation type="submission" date="2006-10" db="EMBL/GenBank/DDBJ databases">
        <authorList>
            <person name="Amadeo P."/>
            <person name="Zhao Q."/>
            <person name="Wortman J."/>
            <person name="Fraser-Liggett C."/>
            <person name="Carlton J."/>
        </authorList>
    </citation>
    <scope>NUCLEOTIDE SEQUENCE</scope>
    <source>
        <strain evidence="2">G3</strain>
    </source>
</reference>
<dbReference type="Pfam" id="PF03194">
    <property type="entry name" value="LUC7"/>
    <property type="match status" value="1"/>
</dbReference>
<dbReference type="OrthoDB" id="153872at2759"/>
<dbReference type="AlphaFoldDB" id="A2EY80"/>
<dbReference type="GO" id="GO:0006376">
    <property type="term" value="P:mRNA splice site recognition"/>
    <property type="evidence" value="ECO:0000318"/>
    <property type="project" value="GO_Central"/>
</dbReference>
<dbReference type="InterPro" id="IPR004882">
    <property type="entry name" value="Luc7-rel"/>
</dbReference>
<dbReference type="InParanoid" id="A2EY80"/>
<dbReference type="STRING" id="5722.A2EY80"/>
<dbReference type="RefSeq" id="XP_001314668.1">
    <property type="nucleotide sequence ID" value="XM_001314637.1"/>
</dbReference>
<keyword evidence="3" id="KW-1185">Reference proteome</keyword>
<accession>A2EY80</accession>
<dbReference type="PANTHER" id="PTHR12375">
    <property type="entry name" value="RNA-BINDING PROTEIN LUC7-RELATED"/>
    <property type="match status" value="1"/>
</dbReference>
<proteinExistence type="inferred from homology"/>
<dbReference type="VEuPathDB" id="TrichDB:TVAGG3_0868630"/>
<evidence type="ECO:0000313" key="3">
    <source>
        <dbReference type="Proteomes" id="UP000001542"/>
    </source>
</evidence>
<dbReference type="SMR" id="A2EY80"/>
<evidence type="ECO:0000256" key="1">
    <source>
        <dbReference type="ARBA" id="ARBA00005655"/>
    </source>
</evidence>
<comment type="similarity">
    <text evidence="1">Belongs to the Luc7 family.</text>
</comment>
<dbReference type="GO" id="GO:0071004">
    <property type="term" value="C:U2-type prespliceosome"/>
    <property type="evidence" value="ECO:0000318"/>
    <property type="project" value="GO_Central"/>
</dbReference>
<gene>
    <name evidence="2" type="ORF">TVAG_030410</name>
</gene>
<dbReference type="OMA" id="MLTEHIN"/>
<sequence>MNGKKYTSYKYGMFEKMLDEWLGVDRNGDNSKHLITSYEDPRVCKYSLAGCCPFSLLDHTRMSKGPCKFEVCPCPCSLKEKYIADNKGFTTNYDQQLFEILDSIIIDANKRITVSKNYQQSKSADVQINPELRDLDTKIDRLMRSSREHGLAGEVLRAMSEMNEAQLLVETRKSKEQELLKNSIDKEQKIHICDVCTAVIQRADMDNRMEDHVLGRQHQAYVKIRETYEMLKSQGLVSKKHRSGPGIPIRSRMGAQALQVRRLVPLDLDC</sequence>
<dbReference type="eggNOG" id="KOG0796">
    <property type="taxonomic scope" value="Eukaryota"/>
</dbReference>